<dbReference type="EMBL" id="BTGC01000003">
    <property type="protein sequence ID" value="GMM51074.1"/>
    <property type="molecule type" value="Genomic_DNA"/>
</dbReference>
<organism evidence="2 3">
    <name type="scientific">Starmerella bacillaris</name>
    <name type="common">Yeast</name>
    <name type="synonym">Candida zemplinina</name>
    <dbReference type="NCBI Taxonomy" id="1247836"/>
    <lineage>
        <taxon>Eukaryota</taxon>
        <taxon>Fungi</taxon>
        <taxon>Dikarya</taxon>
        <taxon>Ascomycota</taxon>
        <taxon>Saccharomycotina</taxon>
        <taxon>Dipodascomycetes</taxon>
        <taxon>Dipodascales</taxon>
        <taxon>Trichomonascaceae</taxon>
        <taxon>Starmerella</taxon>
    </lineage>
</organism>
<accession>A0AAV5RHT2</accession>
<comment type="caution">
    <text evidence="2">The sequence shown here is derived from an EMBL/GenBank/DDBJ whole genome shotgun (WGS) entry which is preliminary data.</text>
</comment>
<name>A0AAV5RHT2_STABA</name>
<reference evidence="2 3" key="1">
    <citation type="journal article" date="2023" name="Elife">
        <title>Identification of key yeast species and microbe-microbe interactions impacting larval growth of Drosophila in the wild.</title>
        <authorList>
            <person name="Mure A."/>
            <person name="Sugiura Y."/>
            <person name="Maeda R."/>
            <person name="Honda K."/>
            <person name="Sakurai N."/>
            <person name="Takahashi Y."/>
            <person name="Watada M."/>
            <person name="Katoh T."/>
            <person name="Gotoh A."/>
            <person name="Gotoh Y."/>
            <person name="Taniguchi I."/>
            <person name="Nakamura K."/>
            <person name="Hayashi T."/>
            <person name="Katayama T."/>
            <person name="Uemura T."/>
            <person name="Hattori Y."/>
        </authorList>
    </citation>
    <scope>NUCLEOTIDE SEQUENCE [LARGE SCALE GENOMIC DNA]</scope>
    <source>
        <strain evidence="2 3">SB-73</strain>
    </source>
</reference>
<keyword evidence="3" id="KW-1185">Reference proteome</keyword>
<dbReference type="Proteomes" id="UP001362899">
    <property type="component" value="Unassembled WGS sequence"/>
</dbReference>
<evidence type="ECO:0000256" key="1">
    <source>
        <dbReference type="SAM" id="MobiDB-lite"/>
    </source>
</evidence>
<protein>
    <submittedName>
        <fullName evidence="2">Uncharacterized protein</fullName>
    </submittedName>
</protein>
<dbReference type="AlphaFoldDB" id="A0AAV5RHT2"/>
<evidence type="ECO:0000313" key="3">
    <source>
        <dbReference type="Proteomes" id="UP001362899"/>
    </source>
</evidence>
<evidence type="ECO:0000313" key="2">
    <source>
        <dbReference type="EMBL" id="GMM51074.1"/>
    </source>
</evidence>
<proteinExistence type="predicted"/>
<sequence length="247" mass="26666">MLSLFVSFLNLASAAPTGLRPHNYNVSSLDTQSVQQFTPSITLPAKPEQRQTQTITLITTITVNTNNHKDTMRPLPFYGDLDEPAHGLYERGYKTTTLATNPDVVEIIDQPTDYQYVCPKCTASTVASLAITTTTPIPFYTVTPVHLTTTVDLTSYTATSTITLFTTITVSPDSGTYMTTNVDTRADNENTTGIVTATTKETGTEASRGRTEDGADGSAVMATSTKMDTSTNDANYGDAITLYIDDN</sequence>
<feature type="region of interest" description="Disordered" evidence="1">
    <location>
        <begin position="200"/>
        <end position="219"/>
    </location>
</feature>
<gene>
    <name evidence="2" type="ORF">DASB73_020320</name>
</gene>